<dbReference type="GO" id="GO:0005829">
    <property type="term" value="C:cytosol"/>
    <property type="evidence" value="ECO:0007669"/>
    <property type="project" value="TreeGrafter"/>
</dbReference>
<reference evidence="10" key="1">
    <citation type="submission" date="2017-09" db="EMBL/GenBank/DDBJ databases">
        <title>Depth-based differentiation of microbial function through sediment-hosted aquifers and enrichment of novel symbionts in the deep terrestrial subsurface.</title>
        <authorList>
            <person name="Probst A.J."/>
            <person name="Ladd B."/>
            <person name="Jarett J.K."/>
            <person name="Geller-Mcgrath D.E."/>
            <person name="Sieber C.M.K."/>
            <person name="Emerson J.B."/>
            <person name="Anantharaman K."/>
            <person name="Thomas B.C."/>
            <person name="Malmstrom R."/>
            <person name="Stieglmeier M."/>
            <person name="Klingl A."/>
            <person name="Woyke T."/>
            <person name="Ryan C.M."/>
            <person name="Banfield J.F."/>
        </authorList>
    </citation>
    <scope>NUCLEOTIDE SEQUENCE [LARGE SCALE GENOMIC DNA]</scope>
</reference>
<dbReference type="SUPFAM" id="SSF75625">
    <property type="entry name" value="YebC-like"/>
    <property type="match status" value="1"/>
</dbReference>
<dbReference type="AlphaFoldDB" id="A0A2M7W4X7"/>
<dbReference type="InterPro" id="IPR029072">
    <property type="entry name" value="YebC-like"/>
</dbReference>
<dbReference type="GO" id="GO:0006355">
    <property type="term" value="P:regulation of DNA-templated transcription"/>
    <property type="evidence" value="ECO:0007669"/>
    <property type="project" value="UniProtKB-UniRule"/>
</dbReference>
<dbReference type="Gene3D" id="3.30.70.980">
    <property type="match status" value="2"/>
</dbReference>
<dbReference type="InterPro" id="IPR026564">
    <property type="entry name" value="Transcrip_reg_TACO1-like_dom3"/>
</dbReference>
<protein>
    <recommendedName>
        <fullName evidence="6">Probable transcriptional regulatory protein COX60_00060</fullName>
    </recommendedName>
</protein>
<sequence length="237" mass="26671">MSGHSKWSTIKHKKALVDAKRGKLFSKLANIISIASKNGTDPILNPSLRLAIEKAKKAEMPTVNIQRAIDRGSGKSGAIDLKEETYEAYGLGGVGLIIETISDNLIRTIAEIRAVLNRNNSKLAENGAVSFQFVRVGQIIINKDSLSNDLELELIDYGAEDIFEKNNEIIIYSKVEDLNKMVKYFEEKKIEIIDSEIIYQPKNIIKIDEKKLEKLNKLIVELENLDDITNIYSNYCV</sequence>
<dbReference type="InterPro" id="IPR017856">
    <property type="entry name" value="Integrase-like_N"/>
</dbReference>
<dbReference type="NCBIfam" id="NF009044">
    <property type="entry name" value="PRK12378.1"/>
    <property type="match status" value="1"/>
</dbReference>
<comment type="caution">
    <text evidence="9">The sequence shown here is derived from an EMBL/GenBank/DDBJ whole genome shotgun (WGS) entry which is preliminary data.</text>
</comment>
<dbReference type="EMBL" id="PFQF01000003">
    <property type="protein sequence ID" value="PJA20996.1"/>
    <property type="molecule type" value="Genomic_DNA"/>
</dbReference>
<keyword evidence="3 6" id="KW-0805">Transcription regulation</keyword>
<dbReference type="HAMAP" id="MF_00693">
    <property type="entry name" value="Transcrip_reg_TACO1"/>
    <property type="match status" value="1"/>
</dbReference>
<dbReference type="InterPro" id="IPR049083">
    <property type="entry name" value="TACO1_YebC_N"/>
</dbReference>
<evidence type="ECO:0000259" key="8">
    <source>
        <dbReference type="Pfam" id="PF20772"/>
    </source>
</evidence>
<proteinExistence type="inferred from homology"/>
<dbReference type="Gene3D" id="1.10.10.200">
    <property type="match status" value="1"/>
</dbReference>
<gene>
    <name evidence="9" type="ORF">COX60_00060</name>
</gene>
<dbReference type="FunFam" id="1.10.10.200:FF:000002">
    <property type="entry name" value="Probable transcriptional regulatory protein CLM62_37755"/>
    <property type="match status" value="1"/>
</dbReference>
<dbReference type="PANTHER" id="PTHR12532:SF6">
    <property type="entry name" value="TRANSCRIPTIONAL REGULATORY PROTEIN YEBC-RELATED"/>
    <property type="match status" value="1"/>
</dbReference>
<comment type="similarity">
    <text evidence="1 6">Belongs to the TACO1 family.</text>
</comment>
<feature type="domain" description="TACO1/YebC-like N-terminal" evidence="8">
    <location>
        <begin position="5"/>
        <end position="75"/>
    </location>
</feature>
<evidence type="ECO:0000256" key="4">
    <source>
        <dbReference type="ARBA" id="ARBA00023125"/>
    </source>
</evidence>
<organism evidence="9 10">
    <name type="scientific">Candidatus Berkelbacteria bacterium CG_4_10_14_0_2_um_filter_35_9_33_12</name>
    <dbReference type="NCBI Taxonomy" id="1974499"/>
    <lineage>
        <taxon>Bacteria</taxon>
        <taxon>Candidatus Berkelbacteria</taxon>
    </lineage>
</organism>
<evidence type="ECO:0000256" key="3">
    <source>
        <dbReference type="ARBA" id="ARBA00023015"/>
    </source>
</evidence>
<comment type="subcellular location">
    <subcellularLocation>
        <location evidence="6">Cytoplasm</location>
    </subcellularLocation>
</comment>
<dbReference type="Proteomes" id="UP000230137">
    <property type="component" value="Unassembled WGS sequence"/>
</dbReference>
<accession>A0A2M7W4X7</accession>
<evidence type="ECO:0000256" key="1">
    <source>
        <dbReference type="ARBA" id="ARBA00008724"/>
    </source>
</evidence>
<evidence type="ECO:0000256" key="6">
    <source>
        <dbReference type="HAMAP-Rule" id="MF_00693"/>
    </source>
</evidence>
<dbReference type="InterPro" id="IPR002876">
    <property type="entry name" value="Transcrip_reg_TACO1-like"/>
</dbReference>
<dbReference type="PANTHER" id="PTHR12532">
    <property type="entry name" value="TRANSLATIONAL ACTIVATOR OF CYTOCHROME C OXIDASE 1"/>
    <property type="match status" value="1"/>
</dbReference>
<keyword evidence="4 6" id="KW-0238">DNA-binding</keyword>
<dbReference type="NCBIfam" id="TIGR01033">
    <property type="entry name" value="YebC/PmpR family DNA-binding transcriptional regulator"/>
    <property type="match status" value="1"/>
</dbReference>
<evidence type="ECO:0000313" key="9">
    <source>
        <dbReference type="EMBL" id="PJA20996.1"/>
    </source>
</evidence>
<dbReference type="InterPro" id="IPR048300">
    <property type="entry name" value="TACO1_YebC-like_2nd/3rd_dom"/>
</dbReference>
<dbReference type="GO" id="GO:0003677">
    <property type="term" value="F:DNA binding"/>
    <property type="evidence" value="ECO:0007669"/>
    <property type="project" value="UniProtKB-UniRule"/>
</dbReference>
<feature type="domain" description="TACO1/YebC-like second and third" evidence="7">
    <location>
        <begin position="82"/>
        <end position="235"/>
    </location>
</feature>
<evidence type="ECO:0000313" key="10">
    <source>
        <dbReference type="Proteomes" id="UP000230137"/>
    </source>
</evidence>
<evidence type="ECO:0000259" key="7">
    <source>
        <dbReference type="Pfam" id="PF01709"/>
    </source>
</evidence>
<dbReference type="NCBIfam" id="NF001030">
    <property type="entry name" value="PRK00110.1"/>
    <property type="match status" value="1"/>
</dbReference>
<keyword evidence="5 6" id="KW-0804">Transcription</keyword>
<evidence type="ECO:0000256" key="2">
    <source>
        <dbReference type="ARBA" id="ARBA00022490"/>
    </source>
</evidence>
<name>A0A2M7W4X7_9BACT</name>
<evidence type="ECO:0000256" key="5">
    <source>
        <dbReference type="ARBA" id="ARBA00023163"/>
    </source>
</evidence>
<dbReference type="Pfam" id="PF01709">
    <property type="entry name" value="Transcrip_reg"/>
    <property type="match status" value="1"/>
</dbReference>
<keyword evidence="2 6" id="KW-0963">Cytoplasm</keyword>
<dbReference type="Pfam" id="PF20772">
    <property type="entry name" value="TACO1_YebC_N"/>
    <property type="match status" value="1"/>
</dbReference>